<protein>
    <recommendedName>
        <fullName evidence="5">AAA ATPase domain-containing protein</fullName>
    </recommendedName>
</protein>
<dbReference type="SUPFAM" id="SSF52540">
    <property type="entry name" value="P-loop containing nucleoside triphosphate hydrolases"/>
    <property type="match status" value="1"/>
</dbReference>
<dbReference type="InterPro" id="IPR041685">
    <property type="entry name" value="AAA_GajA/Old/RecF-like"/>
</dbReference>
<keyword evidence="4" id="KW-1185">Reference proteome</keyword>
<dbReference type="PANTHER" id="PTHR43581">
    <property type="entry name" value="ATP/GTP PHOSPHATASE"/>
    <property type="match status" value="1"/>
</dbReference>
<dbReference type="Gene3D" id="3.40.50.300">
    <property type="entry name" value="P-loop containing nucleotide triphosphate hydrolases"/>
    <property type="match status" value="2"/>
</dbReference>
<organism evidence="3 4">
    <name type="scientific">Flavobacterium phragmitis</name>
    <dbReference type="NCBI Taxonomy" id="739143"/>
    <lineage>
        <taxon>Bacteria</taxon>
        <taxon>Pseudomonadati</taxon>
        <taxon>Bacteroidota</taxon>
        <taxon>Flavobacteriia</taxon>
        <taxon>Flavobacteriales</taxon>
        <taxon>Flavobacteriaceae</taxon>
        <taxon>Flavobacterium</taxon>
    </lineage>
</organism>
<dbReference type="Pfam" id="PF12476">
    <property type="entry name" value="DUF3696"/>
    <property type="match status" value="1"/>
</dbReference>
<dbReference type="InterPro" id="IPR027417">
    <property type="entry name" value="P-loop_NTPase"/>
</dbReference>
<name>A0A1I1LI79_9FLAO</name>
<proteinExistence type="predicted"/>
<evidence type="ECO:0000259" key="2">
    <source>
        <dbReference type="Pfam" id="PF13175"/>
    </source>
</evidence>
<dbReference type="InterPro" id="IPR051396">
    <property type="entry name" value="Bact_Antivir_Def_Nuclease"/>
</dbReference>
<reference evidence="4" key="1">
    <citation type="submission" date="2016-10" db="EMBL/GenBank/DDBJ databases">
        <authorList>
            <person name="Varghese N."/>
            <person name="Submissions S."/>
        </authorList>
    </citation>
    <scope>NUCLEOTIDE SEQUENCE [LARGE SCALE GENOMIC DNA]</scope>
    <source>
        <strain evidence="4">CGMCC 1.10370</strain>
    </source>
</reference>
<dbReference type="EMBL" id="FOMH01000002">
    <property type="protein sequence ID" value="SFC72731.1"/>
    <property type="molecule type" value="Genomic_DNA"/>
</dbReference>
<dbReference type="InterPro" id="IPR022532">
    <property type="entry name" value="DUF3696"/>
</dbReference>
<dbReference type="Pfam" id="PF13175">
    <property type="entry name" value="AAA_15"/>
    <property type="match status" value="1"/>
</dbReference>
<feature type="domain" description="Endonuclease GajA/Old nuclease/RecF-like AAA" evidence="2">
    <location>
        <begin position="1"/>
        <end position="542"/>
    </location>
</feature>
<evidence type="ECO:0000313" key="4">
    <source>
        <dbReference type="Proteomes" id="UP000199672"/>
    </source>
</evidence>
<evidence type="ECO:0000259" key="1">
    <source>
        <dbReference type="Pfam" id="PF12476"/>
    </source>
</evidence>
<dbReference type="RefSeq" id="WP_091490764.1">
    <property type="nucleotide sequence ID" value="NZ_FOMH01000002.1"/>
</dbReference>
<evidence type="ECO:0000313" key="3">
    <source>
        <dbReference type="EMBL" id="SFC72731.1"/>
    </source>
</evidence>
<feature type="domain" description="DUF3696" evidence="1">
    <location>
        <begin position="560"/>
        <end position="601"/>
    </location>
</feature>
<dbReference type="OrthoDB" id="9792800at2"/>
<evidence type="ECO:0008006" key="5">
    <source>
        <dbReference type="Google" id="ProtNLM"/>
    </source>
</evidence>
<dbReference type="AlphaFoldDB" id="A0A1I1LI79"/>
<dbReference type="Proteomes" id="UP000199672">
    <property type="component" value="Unassembled WGS sequence"/>
</dbReference>
<dbReference type="STRING" id="739143.SAMN05216297_10234"/>
<accession>A0A1I1LI79</accession>
<sequence>MITKWTIKNFKSVSKKTELKFEPLTIFAGANSSGKSTIIQSLLLTAQTIQNSVTSRSVILNGHISKFGNFNDILSHNEKDKKDIEIGFSLIPKNSHLNESSYRRYMLPYDEEVNKLDLQFSFSANSNQVEQLNPILNSVNISSELNDKVKQKINIKRSSKTFEERQSEFKINTLSNIDKQSMEFEVDISPKSRTASRYYRVPMDVKFIGVNLLHFLPYSIIGVYNELDTEIAYILKTLEGKIPYIDFDHIEHVDIILNKEFQALILNIFIDLVENTKIVDEAQNERIVESFRASVKTLKTNFTSKNLKKCLSNRYFQRTIVTSFEEKKMEIEKIFSKIRSDKYIKVRTLPLHLPEVDYIENYFKRNLKYLGPLRDEPKAIYPLEGYADSTDVGFKGENTAAVLEVHKNTMITYIPSSEFEKNTEDKSAKEVTLQNAVLDWLIYLGVATDYKTSDKGKLGHELTVSTDSSNNFQDLTHVGVGVSQVLPILVLSLLANSDSTLIFEQPELHLHPKVQTRLADFFISLNILDKQCIVETHSEYLINRLRYLVATSNGESLSNNSILYFVEKENSLSTYSEIRINKYGVIKDWPKGFFDESEKLASKMLEAAMLKRKKEQEN</sequence>
<dbReference type="PANTHER" id="PTHR43581:SF2">
    <property type="entry name" value="EXCINUCLEASE ATPASE SUBUNIT"/>
    <property type="match status" value="1"/>
</dbReference>
<gene>
    <name evidence="3" type="ORF">SAMN05216297_10234</name>
</gene>